<dbReference type="EMBL" id="CACVAP010000026">
    <property type="protein sequence ID" value="CAA6799830.1"/>
    <property type="molecule type" value="Genomic_DNA"/>
</dbReference>
<keyword evidence="1" id="KW-1133">Transmembrane helix</keyword>
<feature type="transmembrane region" description="Helical" evidence="1">
    <location>
        <begin position="22"/>
        <end position="44"/>
    </location>
</feature>
<accession>A0A6S6S687</accession>
<name>A0A6S6S687_9BACT</name>
<gene>
    <name evidence="2" type="ORF">HELGO_WM11978</name>
</gene>
<keyword evidence="1" id="KW-0472">Membrane</keyword>
<organism evidence="2">
    <name type="scientific">uncultured Sulfurovum sp</name>
    <dbReference type="NCBI Taxonomy" id="269237"/>
    <lineage>
        <taxon>Bacteria</taxon>
        <taxon>Pseudomonadati</taxon>
        <taxon>Campylobacterota</taxon>
        <taxon>Epsilonproteobacteria</taxon>
        <taxon>Campylobacterales</taxon>
        <taxon>Sulfurovaceae</taxon>
        <taxon>Sulfurovum</taxon>
        <taxon>environmental samples</taxon>
    </lineage>
</organism>
<proteinExistence type="predicted"/>
<keyword evidence="1" id="KW-0812">Transmembrane</keyword>
<protein>
    <submittedName>
        <fullName evidence="2">Uncharacterized protein</fullName>
    </submittedName>
</protein>
<evidence type="ECO:0000313" key="2">
    <source>
        <dbReference type="EMBL" id="CAA6799830.1"/>
    </source>
</evidence>
<evidence type="ECO:0000256" key="1">
    <source>
        <dbReference type="SAM" id="Phobius"/>
    </source>
</evidence>
<reference evidence="2" key="1">
    <citation type="submission" date="2020-01" db="EMBL/GenBank/DDBJ databases">
        <authorList>
            <person name="Meier V. D."/>
            <person name="Meier V D."/>
        </authorList>
    </citation>
    <scope>NUCLEOTIDE SEQUENCE</scope>
    <source>
        <strain evidence="2">HLG_WM_MAG_06</strain>
    </source>
</reference>
<dbReference type="AlphaFoldDB" id="A0A6S6S687"/>
<sequence>MSKDNSQEVIEIVKDDKKPQSLIKILIIMFVSIVVLATTVIGGFKFYKQYKNKKVEPIKQSLLIEQNNTYVEVLAAKIPGPPKLEIPKYLEKPRLIEKIENNITDTTDYSTLLYEKSKIEVVLKEKTLEEKLEQILSFDELIEAINSLEIRRVDNMLVVGDKSYRVDETLGSNFIIKKMYRNGNVKIFNIKENYSRRFSL</sequence>